<dbReference type="GO" id="GO:0032259">
    <property type="term" value="P:methylation"/>
    <property type="evidence" value="ECO:0007669"/>
    <property type="project" value="UniProtKB-KW"/>
</dbReference>
<dbReference type="PROSITE" id="PS00092">
    <property type="entry name" value="N6_MTASE"/>
    <property type="match status" value="1"/>
</dbReference>
<gene>
    <name evidence="5" type="primary">MTQ2</name>
    <name evidence="5" type="ORF">VNI00_001987</name>
</gene>
<dbReference type="InterPro" id="IPR002052">
    <property type="entry name" value="DNA_methylase_N6_adenine_CS"/>
</dbReference>
<keyword evidence="4" id="KW-0949">S-adenosyl-L-methionine</keyword>
<comment type="caution">
    <text evidence="5">The sequence shown here is derived from an EMBL/GenBank/DDBJ whole genome shotgun (WGS) entry which is preliminary data.</text>
</comment>
<keyword evidence="6" id="KW-1185">Reference proteome</keyword>
<dbReference type="GO" id="GO:0102559">
    <property type="term" value="F:peptide chain release factor N(5)-glutamine methyltransferase activity"/>
    <property type="evidence" value="ECO:0007669"/>
    <property type="project" value="UniProtKB-EC"/>
</dbReference>
<dbReference type="PANTHER" id="PTHR45875:SF1">
    <property type="entry name" value="METHYLTRANSFERASE N6AMT1"/>
    <property type="match status" value="1"/>
</dbReference>
<evidence type="ECO:0000256" key="4">
    <source>
        <dbReference type="ARBA" id="ARBA00022691"/>
    </source>
</evidence>
<evidence type="ECO:0000256" key="2">
    <source>
        <dbReference type="ARBA" id="ARBA00022603"/>
    </source>
</evidence>
<accession>A0AAW0E635</accession>
<reference evidence="5 6" key="1">
    <citation type="submission" date="2024-01" db="EMBL/GenBank/DDBJ databases">
        <title>A draft genome for a cacao thread blight-causing isolate of Paramarasmius palmivorus.</title>
        <authorList>
            <person name="Baruah I.K."/>
            <person name="Bukari Y."/>
            <person name="Amoako-Attah I."/>
            <person name="Meinhardt L.W."/>
            <person name="Bailey B.A."/>
            <person name="Cohen S.P."/>
        </authorList>
    </citation>
    <scope>NUCLEOTIDE SEQUENCE [LARGE SCALE GENOMIC DNA]</scope>
    <source>
        <strain evidence="5 6">GH-12</strain>
    </source>
</reference>
<evidence type="ECO:0000313" key="6">
    <source>
        <dbReference type="Proteomes" id="UP001383192"/>
    </source>
</evidence>
<dbReference type="InterPro" id="IPR029063">
    <property type="entry name" value="SAM-dependent_MTases_sf"/>
</dbReference>
<name>A0AAW0E635_9AGAR</name>
<dbReference type="SUPFAM" id="SSF53335">
    <property type="entry name" value="S-adenosyl-L-methionine-dependent methyltransferases"/>
    <property type="match status" value="1"/>
</dbReference>
<dbReference type="AlphaFoldDB" id="A0AAW0E635"/>
<sequence length="192" mass="21495">MIPTPRLSHLSAEDFDLVYEPAEDTFILLDALEQDAEDLRTGIENKVTFLLSTPITTQLYVLRQIPLNPINASFALPFHSRLAHAIDVILFNPPYVPTIISEVSEAQDIKGIAGSWAGGSDGMQVTNRFLEMVADLLSPRGRFYLVAVKENNIPEIQHRMLNTYGLKSTIVLSRRAGREHLSVIRFTRMSSS</sequence>
<comment type="similarity">
    <text evidence="1">Belongs to the eukaryotic/archaeal PrmC-related family.</text>
</comment>
<dbReference type="InterPro" id="IPR052190">
    <property type="entry name" value="Euk-Arch_PrmC-MTase"/>
</dbReference>
<dbReference type="PANTHER" id="PTHR45875">
    <property type="entry name" value="METHYLTRANSFERASE N6AMT1"/>
    <property type="match status" value="1"/>
</dbReference>
<organism evidence="5 6">
    <name type="scientific">Paramarasmius palmivorus</name>
    <dbReference type="NCBI Taxonomy" id="297713"/>
    <lineage>
        <taxon>Eukaryota</taxon>
        <taxon>Fungi</taxon>
        <taxon>Dikarya</taxon>
        <taxon>Basidiomycota</taxon>
        <taxon>Agaricomycotina</taxon>
        <taxon>Agaricomycetes</taxon>
        <taxon>Agaricomycetidae</taxon>
        <taxon>Agaricales</taxon>
        <taxon>Marasmiineae</taxon>
        <taxon>Marasmiaceae</taxon>
        <taxon>Paramarasmius</taxon>
    </lineage>
</organism>
<dbReference type="Proteomes" id="UP001383192">
    <property type="component" value="Unassembled WGS sequence"/>
</dbReference>
<keyword evidence="3 5" id="KW-0808">Transferase</keyword>
<dbReference type="EC" id="2.1.1.297" evidence="5"/>
<evidence type="ECO:0000256" key="1">
    <source>
        <dbReference type="ARBA" id="ARBA00006149"/>
    </source>
</evidence>
<keyword evidence="2 5" id="KW-0489">Methyltransferase</keyword>
<dbReference type="GO" id="GO:0003676">
    <property type="term" value="F:nucleic acid binding"/>
    <property type="evidence" value="ECO:0007669"/>
    <property type="project" value="InterPro"/>
</dbReference>
<dbReference type="Gene3D" id="3.40.50.150">
    <property type="entry name" value="Vaccinia Virus protein VP39"/>
    <property type="match status" value="1"/>
</dbReference>
<evidence type="ECO:0000313" key="5">
    <source>
        <dbReference type="EMBL" id="KAK7058353.1"/>
    </source>
</evidence>
<dbReference type="EMBL" id="JAYKXP010000005">
    <property type="protein sequence ID" value="KAK7058353.1"/>
    <property type="molecule type" value="Genomic_DNA"/>
</dbReference>
<proteinExistence type="inferred from homology"/>
<dbReference type="GO" id="GO:0035657">
    <property type="term" value="C:eRF1 methyltransferase complex"/>
    <property type="evidence" value="ECO:0007669"/>
    <property type="project" value="TreeGrafter"/>
</dbReference>
<protein>
    <submittedName>
        <fullName evidence="5">S-adenosylmethionine-dependent methyltransferase</fullName>
        <ecNumber evidence="5">2.1.1.297</ecNumber>
    </submittedName>
</protein>
<evidence type="ECO:0000256" key="3">
    <source>
        <dbReference type="ARBA" id="ARBA00022679"/>
    </source>
</evidence>